<sequence length="347" mass="39195">MNPLIFSIILFTLFLGTMITMFSSHWLTMWIGLEMNMLAIIPILINKPTPRSTEAATKYFLTQAMASMILMMAITLNILDSGQWTLINPQNHLTPIMIMLALIIKLGMAPFHFWVPEVTQGVPLKSGLILLTWQKLAPLSILYQISPSIDSTMMMLVAILSIMVGGWGGLNQTQLRKILAYSSIAHMGWMAAIITFNPNTMILNLIIYILLTIPMFMMFIQHTSTTTLSLSQMWNKAPLMVTAILITLMSLGGLPPLTGFIPKWIIIQELTKNGNIIMPTMMAMLALLNLFFYLRLIYSSSLTMFPTTNNLKMKWQFQSMKRMTFMAPLIILSTMFLPLTPMLSVLN</sequence>
<evidence type="ECO:0000256" key="10">
    <source>
        <dbReference type="ARBA" id="ARBA00022982"/>
    </source>
</evidence>
<feature type="transmembrane region" description="Helical" evidence="18">
    <location>
        <begin position="152"/>
        <end position="171"/>
    </location>
</feature>
<evidence type="ECO:0000256" key="4">
    <source>
        <dbReference type="ARBA" id="ARBA00021008"/>
    </source>
</evidence>
<dbReference type="EMBL" id="JQ219662">
    <property type="protein sequence ID" value="AEX68566.1"/>
    <property type="molecule type" value="Genomic_DNA"/>
</dbReference>
<organism evidence="21">
    <name type="scientific">Lepus hainanus</name>
    <name type="common">Hainan hare</name>
    <dbReference type="NCBI Taxonomy" id="274686"/>
    <lineage>
        <taxon>Eukaryota</taxon>
        <taxon>Metazoa</taxon>
        <taxon>Chordata</taxon>
        <taxon>Craniata</taxon>
        <taxon>Vertebrata</taxon>
        <taxon>Euteleostomi</taxon>
        <taxon>Mammalia</taxon>
        <taxon>Eutheria</taxon>
        <taxon>Euarchontoglires</taxon>
        <taxon>Glires</taxon>
        <taxon>Lagomorpha</taxon>
        <taxon>Leporidae</taxon>
        <taxon>Lepus</taxon>
    </lineage>
</organism>
<dbReference type="Pfam" id="PF00361">
    <property type="entry name" value="Proton_antipo_M"/>
    <property type="match status" value="1"/>
</dbReference>
<keyword evidence="13 18" id="KW-0830">Ubiquinone</keyword>
<evidence type="ECO:0000256" key="18">
    <source>
        <dbReference type="RuleBase" id="RU003403"/>
    </source>
</evidence>
<dbReference type="AlphaFoldDB" id="A0A0A0N0L8"/>
<feature type="domain" description="NADH:quinone oxidoreductase/Mrp antiporter transmembrane" evidence="19">
    <location>
        <begin position="23"/>
        <end position="284"/>
    </location>
</feature>
<comment type="similarity">
    <text evidence="2 18">Belongs to the complex I subunit 2 family.</text>
</comment>
<evidence type="ECO:0000256" key="13">
    <source>
        <dbReference type="ARBA" id="ARBA00023075"/>
    </source>
</evidence>
<comment type="subunit">
    <text evidence="16">Core subunit of respiratory chain NADH dehydrogenase (Complex I) which is composed of 45 different subunits. Interacts with TMEM242.</text>
</comment>
<keyword evidence="10 18" id="KW-0249">Electron transport</keyword>
<evidence type="ECO:0000256" key="11">
    <source>
        <dbReference type="ARBA" id="ARBA00022989"/>
    </source>
</evidence>
<comment type="catalytic activity">
    <reaction evidence="17 18">
        <text>a ubiquinone + NADH + 5 H(+)(in) = a ubiquinol + NAD(+) + 4 H(+)(out)</text>
        <dbReference type="Rhea" id="RHEA:29091"/>
        <dbReference type="Rhea" id="RHEA-COMP:9565"/>
        <dbReference type="Rhea" id="RHEA-COMP:9566"/>
        <dbReference type="ChEBI" id="CHEBI:15378"/>
        <dbReference type="ChEBI" id="CHEBI:16389"/>
        <dbReference type="ChEBI" id="CHEBI:17976"/>
        <dbReference type="ChEBI" id="CHEBI:57540"/>
        <dbReference type="ChEBI" id="CHEBI:57945"/>
        <dbReference type="EC" id="7.1.1.2"/>
    </reaction>
</comment>
<feature type="transmembrane region" description="Helical" evidence="18">
    <location>
        <begin position="96"/>
        <end position="115"/>
    </location>
</feature>
<dbReference type="InterPro" id="IPR050175">
    <property type="entry name" value="Complex_I_Subunit_2"/>
</dbReference>
<keyword evidence="15 18" id="KW-0472">Membrane</keyword>
<dbReference type="PRINTS" id="PR01436">
    <property type="entry name" value="NADHDHGNASE2"/>
</dbReference>
<evidence type="ECO:0000256" key="2">
    <source>
        <dbReference type="ARBA" id="ARBA00007012"/>
    </source>
</evidence>
<keyword evidence="6 18" id="KW-0679">Respiratory chain</keyword>
<evidence type="ECO:0000256" key="9">
    <source>
        <dbReference type="ARBA" id="ARBA00022967"/>
    </source>
</evidence>
<dbReference type="InterPro" id="IPR003917">
    <property type="entry name" value="NADH_UbQ_OxRdtase_chain2"/>
</dbReference>
<gene>
    <name evidence="21" type="primary">ND2</name>
</gene>
<dbReference type="EC" id="7.1.1.2" evidence="3 18"/>
<feature type="transmembrane region" description="Helical" evidence="18">
    <location>
        <begin position="57"/>
        <end position="76"/>
    </location>
</feature>
<accession>A0A0A0N0L8</accession>
<dbReference type="InterPro" id="IPR001750">
    <property type="entry name" value="ND/Mrp_TM"/>
</dbReference>
<feature type="transmembrane region" description="Helical" evidence="18">
    <location>
        <begin position="281"/>
        <end position="305"/>
    </location>
</feature>
<keyword evidence="5" id="KW-0813">Transport</keyword>
<evidence type="ECO:0000256" key="12">
    <source>
        <dbReference type="ARBA" id="ARBA00023027"/>
    </source>
</evidence>
<comment type="function">
    <text evidence="18">Core subunit of the mitochondrial membrane respiratory chain NADH dehydrogenase (Complex I) which catalyzes electron transfer from NADH through the respiratory chain, using ubiquinone as an electron acceptor. Essential for the catalytic activity and assembly of complex I.</text>
</comment>
<keyword evidence="8 18" id="KW-0999">Mitochondrion inner membrane</keyword>
<keyword evidence="9 18" id="KW-1278">Translocase</keyword>
<geneLocation type="mitochondrion" evidence="21"/>
<keyword evidence="11 18" id="KW-1133">Transmembrane helix</keyword>
<evidence type="ECO:0000259" key="19">
    <source>
        <dbReference type="Pfam" id="PF00361"/>
    </source>
</evidence>
<dbReference type="GO" id="GO:0008137">
    <property type="term" value="F:NADH dehydrogenase (ubiquinone) activity"/>
    <property type="evidence" value="ECO:0007669"/>
    <property type="project" value="UniProtKB-EC"/>
</dbReference>
<dbReference type="GeneID" id="22547981"/>
<proteinExistence type="inferred from homology"/>
<keyword evidence="7 18" id="KW-0812">Transmembrane</keyword>
<name>A0A0A0N0L8_9LAGO</name>
<evidence type="ECO:0000313" key="21">
    <source>
        <dbReference type="EMBL" id="AEX68566.1"/>
    </source>
</evidence>
<evidence type="ECO:0000256" key="5">
    <source>
        <dbReference type="ARBA" id="ARBA00022448"/>
    </source>
</evidence>
<evidence type="ECO:0000256" key="16">
    <source>
        <dbReference type="ARBA" id="ARBA00029481"/>
    </source>
</evidence>
<dbReference type="PANTHER" id="PTHR46552:SF1">
    <property type="entry name" value="NADH-UBIQUINONE OXIDOREDUCTASE CHAIN 2"/>
    <property type="match status" value="1"/>
</dbReference>
<evidence type="ECO:0000256" key="6">
    <source>
        <dbReference type="ARBA" id="ARBA00022660"/>
    </source>
</evidence>
<feature type="transmembrane region" description="Helical" evidence="18">
    <location>
        <begin position="325"/>
        <end position="346"/>
    </location>
</feature>
<evidence type="ECO:0000259" key="20">
    <source>
        <dbReference type="Pfam" id="PF06444"/>
    </source>
</evidence>
<feature type="transmembrane region" description="Helical" evidence="18">
    <location>
        <begin position="241"/>
        <end position="261"/>
    </location>
</feature>
<dbReference type="GO" id="GO:0006120">
    <property type="term" value="P:mitochondrial electron transport, NADH to ubiquinone"/>
    <property type="evidence" value="ECO:0007669"/>
    <property type="project" value="InterPro"/>
</dbReference>
<feature type="domain" description="NADH dehydrogenase subunit 2 C-terminal" evidence="20">
    <location>
        <begin position="290"/>
        <end position="343"/>
    </location>
</feature>
<evidence type="ECO:0000256" key="14">
    <source>
        <dbReference type="ARBA" id="ARBA00023128"/>
    </source>
</evidence>
<evidence type="ECO:0000256" key="8">
    <source>
        <dbReference type="ARBA" id="ARBA00022792"/>
    </source>
</evidence>
<evidence type="ECO:0000256" key="7">
    <source>
        <dbReference type="ARBA" id="ARBA00022692"/>
    </source>
</evidence>
<evidence type="ECO:0000256" key="1">
    <source>
        <dbReference type="ARBA" id="ARBA00004448"/>
    </source>
</evidence>
<feature type="transmembrane region" description="Helical" evidence="18">
    <location>
        <begin position="202"/>
        <end position="220"/>
    </location>
</feature>
<keyword evidence="12 18" id="KW-0520">NAD</keyword>
<evidence type="ECO:0000256" key="17">
    <source>
        <dbReference type="ARBA" id="ARBA00049551"/>
    </source>
</evidence>
<keyword evidence="14 18" id="KW-0496">Mitochondrion</keyword>
<reference evidence="21" key="1">
    <citation type="submission" date="2011-12" db="EMBL/GenBank/DDBJ databases">
        <title>The content and structure of the complete mitochondrial genome sequences of Lepus hainanus and the phylogenetic position of Lepus hainanus according to the mitogenome.</title>
        <authorList>
            <person name="Wang X."/>
            <person name="Kong L."/>
            <person name="Li Y."/>
        </authorList>
    </citation>
    <scope>NUCLEOTIDE SEQUENCE</scope>
</reference>
<evidence type="ECO:0000256" key="3">
    <source>
        <dbReference type="ARBA" id="ARBA00012944"/>
    </source>
</evidence>
<dbReference type="Pfam" id="PF06444">
    <property type="entry name" value="NADH_dehy_S2_C"/>
    <property type="match status" value="1"/>
</dbReference>
<dbReference type="CTD" id="4536"/>
<dbReference type="InterPro" id="IPR010933">
    <property type="entry name" value="NADH_DH_su2_C"/>
</dbReference>
<evidence type="ECO:0000256" key="15">
    <source>
        <dbReference type="ARBA" id="ARBA00023136"/>
    </source>
</evidence>
<feature type="transmembrane region" description="Helical" evidence="18">
    <location>
        <begin position="178"/>
        <end position="196"/>
    </location>
</feature>
<dbReference type="PANTHER" id="PTHR46552">
    <property type="entry name" value="NADH-UBIQUINONE OXIDOREDUCTASE CHAIN 2"/>
    <property type="match status" value="1"/>
</dbReference>
<protein>
    <recommendedName>
        <fullName evidence="4 18">NADH-ubiquinone oxidoreductase chain 2</fullName>
        <ecNumber evidence="3 18">7.1.1.2</ecNumber>
    </recommendedName>
</protein>
<comment type="subcellular location">
    <subcellularLocation>
        <location evidence="1 18">Mitochondrion inner membrane</location>
        <topology evidence="1 18">Multi-pass membrane protein</topology>
    </subcellularLocation>
</comment>
<dbReference type="RefSeq" id="YP_009111424.1">
    <property type="nucleotide sequence ID" value="NC_025902.1"/>
</dbReference>
<dbReference type="GO" id="GO:0005743">
    <property type="term" value="C:mitochondrial inner membrane"/>
    <property type="evidence" value="ECO:0007669"/>
    <property type="project" value="UniProtKB-SubCell"/>
</dbReference>